<evidence type="ECO:0000313" key="4">
    <source>
        <dbReference type="Proteomes" id="UP000648918"/>
    </source>
</evidence>
<evidence type="ECO:0000256" key="1">
    <source>
        <dbReference type="SAM" id="Coils"/>
    </source>
</evidence>
<keyword evidence="4" id="KW-1185">Reference proteome</keyword>
<organism evidence="3 4">
    <name type="scientific">Halcyon senegalensis</name>
    <dbReference type="NCBI Taxonomy" id="342381"/>
    <lineage>
        <taxon>Eukaryota</taxon>
        <taxon>Metazoa</taxon>
        <taxon>Chordata</taxon>
        <taxon>Craniata</taxon>
        <taxon>Vertebrata</taxon>
        <taxon>Euteleostomi</taxon>
        <taxon>Archelosauria</taxon>
        <taxon>Archosauria</taxon>
        <taxon>Dinosauria</taxon>
        <taxon>Saurischia</taxon>
        <taxon>Theropoda</taxon>
        <taxon>Coelurosauria</taxon>
        <taxon>Aves</taxon>
        <taxon>Neognathae</taxon>
        <taxon>Neoaves</taxon>
        <taxon>Telluraves</taxon>
        <taxon>Coraciimorphae</taxon>
        <taxon>Coraciiformes</taxon>
        <taxon>Alcedinidae</taxon>
        <taxon>Halcyon</taxon>
    </lineage>
</organism>
<protein>
    <submittedName>
        <fullName evidence="3">KIF17 protein</fullName>
    </submittedName>
</protein>
<evidence type="ECO:0000313" key="3">
    <source>
        <dbReference type="EMBL" id="NXD86539.1"/>
    </source>
</evidence>
<feature type="region of interest" description="Disordered" evidence="2">
    <location>
        <begin position="89"/>
        <end position="111"/>
    </location>
</feature>
<feature type="non-terminal residue" evidence="3">
    <location>
        <position position="1"/>
    </location>
</feature>
<comment type="caution">
    <text evidence="3">The sequence shown here is derived from an EMBL/GenBank/DDBJ whole genome shotgun (WGS) entry which is preliminary data.</text>
</comment>
<keyword evidence="1" id="KW-0175">Coiled coil</keyword>
<feature type="non-terminal residue" evidence="3">
    <location>
        <position position="148"/>
    </location>
</feature>
<dbReference type="EMBL" id="WBNJ01000585">
    <property type="protein sequence ID" value="NXD86539.1"/>
    <property type="molecule type" value="Genomic_DNA"/>
</dbReference>
<reference evidence="3" key="1">
    <citation type="submission" date="2019-09" db="EMBL/GenBank/DDBJ databases">
        <title>Bird 10,000 Genomes (B10K) Project - Family phase.</title>
        <authorList>
            <person name="Zhang G."/>
        </authorList>
    </citation>
    <scope>NUCLEOTIDE SEQUENCE</scope>
    <source>
        <strain evidence="3">B10K-DU-024-03</strain>
        <tissue evidence="3">Muscle</tissue>
    </source>
</reference>
<gene>
    <name evidence="3" type="primary">Kif17</name>
    <name evidence="3" type="ORF">HALSEN_R11291</name>
</gene>
<dbReference type="OrthoDB" id="3176171at2759"/>
<accession>A0A851ZBK8</accession>
<dbReference type="Proteomes" id="UP000648918">
    <property type="component" value="Unassembled WGS sequence"/>
</dbReference>
<dbReference type="AlphaFoldDB" id="A0A851ZBK8"/>
<evidence type="ECO:0000256" key="2">
    <source>
        <dbReference type="SAM" id="MobiDB-lite"/>
    </source>
</evidence>
<feature type="coiled-coil region" evidence="1">
    <location>
        <begin position="2"/>
        <end position="47"/>
    </location>
</feature>
<sequence length="148" mass="17141">QLRAAETEIRDLQSEFELEKINYLGTIRRLERDLLLFQQLLEQVQTLVRRDCNYSNLEKIKRESVWDEETGCWKIPQPIIEKTHLPAVPALPQPKPAQKSPAAETPGAAHSVLRFQPEEDRYKLVLNRSDSETIASNYFGLSRARQIL</sequence>
<proteinExistence type="predicted"/>
<name>A0A851ZBK8_9AVES</name>